<feature type="transmembrane region" description="Helical" evidence="1">
    <location>
        <begin position="143"/>
        <end position="164"/>
    </location>
</feature>
<accession>A0ABX2A2L3</accession>
<dbReference type="EMBL" id="JABEZU010000001">
    <property type="protein sequence ID" value="NOV95848.1"/>
    <property type="molecule type" value="Genomic_DNA"/>
</dbReference>
<dbReference type="RefSeq" id="WP_171782111.1">
    <property type="nucleotide sequence ID" value="NZ_BAAAML010000002.1"/>
</dbReference>
<feature type="transmembrane region" description="Helical" evidence="1">
    <location>
        <begin position="25"/>
        <end position="44"/>
    </location>
</feature>
<feature type="transmembrane region" description="Helical" evidence="1">
    <location>
        <begin position="121"/>
        <end position="137"/>
    </location>
</feature>
<keyword evidence="1" id="KW-1133">Transmembrane helix</keyword>
<dbReference type="Proteomes" id="UP000757540">
    <property type="component" value="Unassembled WGS sequence"/>
</dbReference>
<evidence type="ECO:0000313" key="2">
    <source>
        <dbReference type="EMBL" id="NOV95848.1"/>
    </source>
</evidence>
<evidence type="ECO:0000313" key="3">
    <source>
        <dbReference type="Proteomes" id="UP000757540"/>
    </source>
</evidence>
<protein>
    <recommendedName>
        <fullName evidence="4">Aromatic acid exporter family member 1</fullName>
    </recommendedName>
</protein>
<gene>
    <name evidence="2" type="ORF">HDG69_000401</name>
</gene>
<sequence length="351" mass="37787">MDRRKVVRALARVHRTWLRHPRWSLASRGALAAGIAWFVGVLAPAPLSDYPYYAPLGAVIATTSTLVRSVRDSVQVTAALLVGAGIARAADVFLSPGALSVALVVGASLLISGWRGFGEMGSWVATSAIFVLILGNVDALEYVGSFAGLVVAGAAVGVAINLALPPLPLRLTEDALEQLSDVLADEMEDLADDLDEPGALVVDAWDLRRRAVHGTLDRTRAAVEGIREAGRANVRVRRHRRWSRGQEVRSRELETAAASVEQVLGLLVDVTAPIDLGVSLRSALVDALRSTAAVLRADAWDPERDELVDRLAEVVREFERRVREEAPQVEVELVAGALVVSLQRAVEAFRE</sequence>
<keyword evidence="1" id="KW-0472">Membrane</keyword>
<feature type="transmembrane region" description="Helical" evidence="1">
    <location>
        <begin position="50"/>
        <end position="67"/>
    </location>
</feature>
<evidence type="ECO:0000256" key="1">
    <source>
        <dbReference type="SAM" id="Phobius"/>
    </source>
</evidence>
<keyword evidence="3" id="KW-1185">Reference proteome</keyword>
<evidence type="ECO:0008006" key="4">
    <source>
        <dbReference type="Google" id="ProtNLM"/>
    </source>
</evidence>
<comment type="caution">
    <text evidence="2">The sequence shown here is derived from an EMBL/GenBank/DDBJ whole genome shotgun (WGS) entry which is preliminary data.</text>
</comment>
<keyword evidence="1" id="KW-0812">Transmembrane</keyword>
<name>A0ABX2A2L3_9MICO</name>
<organism evidence="2 3">
    <name type="scientific">Isoptericola halotolerans</name>
    <dbReference type="NCBI Taxonomy" id="300560"/>
    <lineage>
        <taxon>Bacteria</taxon>
        <taxon>Bacillati</taxon>
        <taxon>Actinomycetota</taxon>
        <taxon>Actinomycetes</taxon>
        <taxon>Micrococcales</taxon>
        <taxon>Promicromonosporaceae</taxon>
        <taxon>Isoptericola</taxon>
    </lineage>
</organism>
<reference evidence="2 3" key="1">
    <citation type="submission" date="2020-05" db="EMBL/GenBank/DDBJ databases">
        <title>Genomic Encyclopedia of Type Strains, Phase III (KMG-III): the genomes of soil and plant-associated and newly described type strains.</title>
        <authorList>
            <person name="Whitman W."/>
        </authorList>
    </citation>
    <scope>NUCLEOTIDE SEQUENCE [LARGE SCALE GENOMIC DNA]</scope>
    <source>
        <strain evidence="2 3">KCTC 19046</strain>
    </source>
</reference>
<feature type="transmembrane region" description="Helical" evidence="1">
    <location>
        <begin position="96"/>
        <end position="114"/>
    </location>
</feature>
<proteinExistence type="predicted"/>